<feature type="transmembrane region" description="Helical" evidence="1">
    <location>
        <begin position="63"/>
        <end position="85"/>
    </location>
</feature>
<evidence type="ECO:0000313" key="2">
    <source>
        <dbReference type="EMBL" id="MDV0447009.1"/>
    </source>
</evidence>
<protein>
    <submittedName>
        <fullName evidence="2">Uncharacterized protein</fullName>
    </submittedName>
</protein>
<feature type="transmembrane region" description="Helical" evidence="1">
    <location>
        <begin position="32"/>
        <end position="51"/>
    </location>
</feature>
<dbReference type="AlphaFoldDB" id="A0AAE4SDQ4"/>
<evidence type="ECO:0000256" key="1">
    <source>
        <dbReference type="SAM" id="Phobius"/>
    </source>
</evidence>
<keyword evidence="3" id="KW-1185">Reference proteome</keyword>
<dbReference type="RefSeq" id="WP_338099414.1">
    <property type="nucleotide sequence ID" value="NZ_JAWDKD010000015.1"/>
</dbReference>
<comment type="caution">
    <text evidence="2">The sequence shown here is derived from an EMBL/GenBank/DDBJ whole genome shotgun (WGS) entry which is preliminary data.</text>
</comment>
<organism evidence="2 3">
    <name type="scientific">Methanolapillus africanus</name>
    <dbReference type="NCBI Taxonomy" id="3028297"/>
    <lineage>
        <taxon>Archaea</taxon>
        <taxon>Methanobacteriati</taxon>
        <taxon>Methanobacteriota</taxon>
        <taxon>Stenosarchaea group</taxon>
        <taxon>Methanomicrobia</taxon>
        <taxon>Methanosarcinales</taxon>
        <taxon>Methanosarcinaceae</taxon>
        <taxon>Methanolapillus</taxon>
    </lineage>
</organism>
<keyword evidence="1" id="KW-0812">Transmembrane</keyword>
<dbReference type="EMBL" id="JAWDKD010000015">
    <property type="protein sequence ID" value="MDV0447009.1"/>
    <property type="molecule type" value="Genomic_DNA"/>
</dbReference>
<accession>A0AAE4SDQ4</accession>
<sequence length="86" mass="9656">MFPAIFMGSIILYPYIFPPDYVLPEPELIDQIKSYVVLSLFLIFGGIAGWFAGKEAKDLNKKLTYTVLVLISFAAGMVLCLFMLLD</sequence>
<keyword evidence="1" id="KW-1133">Transmembrane helix</keyword>
<dbReference type="Proteomes" id="UP001271789">
    <property type="component" value="Unassembled WGS sequence"/>
</dbReference>
<gene>
    <name evidence="2" type="ORF">MsAg5_08770</name>
</gene>
<keyword evidence="1" id="KW-0472">Membrane</keyword>
<proteinExistence type="predicted"/>
<reference evidence="2" key="1">
    <citation type="submission" date="2023-06" db="EMBL/GenBank/DDBJ databases">
        <title>Genome sequence of Methanosarcinaceae archaeon Ag5.</title>
        <authorList>
            <person name="Protasov E."/>
            <person name="Platt K."/>
            <person name="Poehlein A."/>
            <person name="Daniel R."/>
            <person name="Brune A."/>
        </authorList>
    </citation>
    <scope>NUCLEOTIDE SEQUENCE</scope>
    <source>
        <strain evidence="2">Ag5</strain>
    </source>
</reference>
<name>A0AAE4SDQ4_9EURY</name>
<evidence type="ECO:0000313" key="3">
    <source>
        <dbReference type="Proteomes" id="UP001271789"/>
    </source>
</evidence>